<evidence type="ECO:0000256" key="3">
    <source>
        <dbReference type="ARBA" id="ARBA00023284"/>
    </source>
</evidence>
<dbReference type="PANTHER" id="PTHR45663:SF11">
    <property type="entry name" value="GEO12009P1"/>
    <property type="match status" value="1"/>
</dbReference>
<dbReference type="SUPFAM" id="SSF52833">
    <property type="entry name" value="Thioredoxin-like"/>
    <property type="match status" value="1"/>
</dbReference>
<comment type="similarity">
    <text evidence="1">Belongs to the thioredoxin family.</text>
</comment>
<organism evidence="5 6">
    <name type="scientific">Bacillus salipaludis</name>
    <dbReference type="NCBI Taxonomy" id="2547811"/>
    <lineage>
        <taxon>Bacteria</taxon>
        <taxon>Bacillati</taxon>
        <taxon>Bacillota</taxon>
        <taxon>Bacilli</taxon>
        <taxon>Bacillales</taxon>
        <taxon>Bacillaceae</taxon>
        <taxon>Bacillus</taxon>
    </lineage>
</organism>
<dbReference type="Proteomes" id="UP000295132">
    <property type="component" value="Unassembled WGS sequence"/>
</dbReference>
<dbReference type="InterPro" id="IPR036249">
    <property type="entry name" value="Thioredoxin-like_sf"/>
</dbReference>
<dbReference type="EMBL" id="SMYO01000037">
    <property type="protein sequence ID" value="TDK54763.1"/>
    <property type="molecule type" value="Genomic_DNA"/>
</dbReference>
<evidence type="ECO:0000256" key="2">
    <source>
        <dbReference type="ARBA" id="ARBA00023157"/>
    </source>
</evidence>
<keyword evidence="2" id="KW-1015">Disulfide bond</keyword>
<protein>
    <submittedName>
        <fullName evidence="5">Thioredoxin</fullName>
    </submittedName>
</protein>
<dbReference type="AlphaFoldDB" id="A0A4R5VID7"/>
<feature type="domain" description="Thioredoxin" evidence="4">
    <location>
        <begin position="25"/>
        <end position="141"/>
    </location>
</feature>
<name>A0A4R5VID7_9BACI</name>
<evidence type="ECO:0000313" key="5">
    <source>
        <dbReference type="EMBL" id="TDK54763.1"/>
    </source>
</evidence>
<evidence type="ECO:0000313" key="6">
    <source>
        <dbReference type="Proteomes" id="UP000295132"/>
    </source>
</evidence>
<reference evidence="5 6" key="1">
    <citation type="submission" date="2019-03" db="EMBL/GenBank/DDBJ databases">
        <title>Bacillus niacini sp. nov. a Nicotinate-Metabolizing Mesophile Isolated from Soil.</title>
        <authorList>
            <person name="Zhang G."/>
        </authorList>
    </citation>
    <scope>NUCLEOTIDE SEQUENCE [LARGE SCALE GENOMIC DNA]</scope>
    <source>
        <strain evidence="5 6">WN066</strain>
    </source>
</reference>
<dbReference type="RefSeq" id="WP_133340243.1">
    <property type="nucleotide sequence ID" value="NZ_SMYO01000037.1"/>
</dbReference>
<dbReference type="GO" id="GO:0005829">
    <property type="term" value="C:cytosol"/>
    <property type="evidence" value="ECO:0007669"/>
    <property type="project" value="TreeGrafter"/>
</dbReference>
<dbReference type="PROSITE" id="PS51352">
    <property type="entry name" value="THIOREDOXIN_2"/>
    <property type="match status" value="1"/>
</dbReference>
<dbReference type="CDD" id="cd02947">
    <property type="entry name" value="TRX_family"/>
    <property type="match status" value="1"/>
</dbReference>
<proteinExistence type="inferred from homology"/>
<sequence>MRKLIISFTIIISFFVVASIVTSNVMRSSAKENSAFSRSEPRTIIKTQDVITKINNQEQVLVYFFSPDCSHCKSTTLIMNRLSKEFNIYKVNLNEHEELWDKYKIIGTPTVINFQSGKEKNRFIGEHSEEQYRSWISSLNIK</sequence>
<dbReference type="PANTHER" id="PTHR45663">
    <property type="entry name" value="GEO12009P1"/>
    <property type="match status" value="1"/>
</dbReference>
<comment type="caution">
    <text evidence="5">The sequence shown here is derived from an EMBL/GenBank/DDBJ whole genome shotgun (WGS) entry which is preliminary data.</text>
</comment>
<dbReference type="Gene3D" id="3.40.30.10">
    <property type="entry name" value="Glutaredoxin"/>
    <property type="match status" value="1"/>
</dbReference>
<evidence type="ECO:0000259" key="4">
    <source>
        <dbReference type="PROSITE" id="PS51352"/>
    </source>
</evidence>
<evidence type="ECO:0000256" key="1">
    <source>
        <dbReference type="ARBA" id="ARBA00008987"/>
    </source>
</evidence>
<gene>
    <name evidence="5" type="ORF">E2K98_28760</name>
</gene>
<dbReference type="InterPro" id="IPR013766">
    <property type="entry name" value="Thioredoxin_domain"/>
</dbReference>
<dbReference type="GO" id="GO:0045454">
    <property type="term" value="P:cell redox homeostasis"/>
    <property type="evidence" value="ECO:0007669"/>
    <property type="project" value="TreeGrafter"/>
</dbReference>
<dbReference type="Pfam" id="PF00085">
    <property type="entry name" value="Thioredoxin"/>
    <property type="match status" value="1"/>
</dbReference>
<accession>A0A4R5VID7</accession>
<keyword evidence="3" id="KW-0676">Redox-active center</keyword>
<dbReference type="GO" id="GO:0015035">
    <property type="term" value="F:protein-disulfide reductase activity"/>
    <property type="evidence" value="ECO:0007669"/>
    <property type="project" value="TreeGrafter"/>
</dbReference>